<evidence type="ECO:0000313" key="8">
    <source>
        <dbReference type="Proteomes" id="UP000799776"/>
    </source>
</evidence>
<dbReference type="InterPro" id="IPR001247">
    <property type="entry name" value="ExoRNase_PH_dom1"/>
</dbReference>
<dbReference type="SUPFAM" id="SSF54211">
    <property type="entry name" value="Ribosomal protein S5 domain 2-like"/>
    <property type="match status" value="1"/>
</dbReference>
<keyword evidence="8" id="KW-1185">Reference proteome</keyword>
<dbReference type="GO" id="GO:0003723">
    <property type="term" value="F:RNA binding"/>
    <property type="evidence" value="ECO:0007669"/>
    <property type="project" value="TreeGrafter"/>
</dbReference>
<protein>
    <recommendedName>
        <fullName evidence="6">Exoribonuclease phosphorolytic domain-containing protein</fullName>
    </recommendedName>
</protein>
<evidence type="ECO:0000259" key="6">
    <source>
        <dbReference type="Pfam" id="PF01138"/>
    </source>
</evidence>
<accession>A0A9P4HX18</accession>
<dbReference type="GO" id="GO:0000177">
    <property type="term" value="C:cytoplasmic exosome (RNase complex)"/>
    <property type="evidence" value="ECO:0007669"/>
    <property type="project" value="TreeGrafter"/>
</dbReference>
<dbReference type="GO" id="GO:0005730">
    <property type="term" value="C:nucleolus"/>
    <property type="evidence" value="ECO:0007669"/>
    <property type="project" value="TreeGrafter"/>
</dbReference>
<dbReference type="InterPro" id="IPR036345">
    <property type="entry name" value="ExoRNase_PH_dom2_sf"/>
</dbReference>
<proteinExistence type="inferred from homology"/>
<dbReference type="GO" id="GO:0006364">
    <property type="term" value="P:rRNA processing"/>
    <property type="evidence" value="ECO:0007669"/>
    <property type="project" value="UniProtKB-KW"/>
</dbReference>
<dbReference type="Gene3D" id="3.30.230.70">
    <property type="entry name" value="GHMP Kinase, N-terminal domain"/>
    <property type="match status" value="1"/>
</dbReference>
<dbReference type="SUPFAM" id="SSF55666">
    <property type="entry name" value="Ribonuclease PH domain 2-like"/>
    <property type="match status" value="1"/>
</dbReference>
<evidence type="ECO:0000256" key="4">
    <source>
        <dbReference type="ARBA" id="ARBA00022835"/>
    </source>
</evidence>
<keyword evidence="4" id="KW-0271">Exosome</keyword>
<comment type="subcellular location">
    <subcellularLocation>
        <location evidence="1">Nucleus</location>
    </subcellularLocation>
</comment>
<dbReference type="PANTHER" id="PTHR11953:SF1">
    <property type="entry name" value="EXOSOME COMPLEX COMPONENT RRP46"/>
    <property type="match status" value="1"/>
</dbReference>
<dbReference type="GO" id="GO:0034475">
    <property type="term" value="P:U4 snRNA 3'-end processing"/>
    <property type="evidence" value="ECO:0007669"/>
    <property type="project" value="TreeGrafter"/>
</dbReference>
<feature type="domain" description="Exoribonuclease phosphorolytic" evidence="6">
    <location>
        <begin position="11"/>
        <end position="133"/>
    </location>
</feature>
<keyword evidence="5" id="KW-0539">Nucleus</keyword>
<dbReference type="GO" id="GO:0000176">
    <property type="term" value="C:nuclear exosome (RNase complex)"/>
    <property type="evidence" value="ECO:0007669"/>
    <property type="project" value="UniProtKB-ARBA"/>
</dbReference>
<dbReference type="CDD" id="cd11372">
    <property type="entry name" value="RNase_PH_RRP46"/>
    <property type="match status" value="1"/>
</dbReference>
<evidence type="ECO:0000256" key="2">
    <source>
        <dbReference type="ARBA" id="ARBA00006678"/>
    </source>
</evidence>
<dbReference type="Pfam" id="PF01138">
    <property type="entry name" value="RNase_PH"/>
    <property type="match status" value="1"/>
</dbReference>
<dbReference type="OrthoDB" id="27298at2759"/>
<evidence type="ECO:0000313" key="7">
    <source>
        <dbReference type="EMBL" id="KAF2088031.1"/>
    </source>
</evidence>
<dbReference type="EMBL" id="ML978718">
    <property type="protein sequence ID" value="KAF2088031.1"/>
    <property type="molecule type" value="Genomic_DNA"/>
</dbReference>
<gene>
    <name evidence="7" type="ORF">K490DRAFT_65311</name>
</gene>
<evidence type="ECO:0000256" key="1">
    <source>
        <dbReference type="ARBA" id="ARBA00004123"/>
    </source>
</evidence>
<dbReference type="AlphaFoldDB" id="A0A9P4HX18"/>
<sequence>MPTPQVSLADLHRADGSATYEHNGYSVICAVNGPIEVGRRDELPEEAAIEVNVRPASGVGSPKERELEATIHSTLRHCILVRQFPRTLVQVTLQVLSLPEGDVAGDRSSASTLSILPSLLNASMLALLSASIPLSTTFAATILAVTPENRIIQSPSVKVLAQASSAHVFAFTASGELLVAQSEGAFEMEVWEKAHDAAKIICAVEMDDGMEVDDAQEEWLHGVWKEAVKRKVDREQRWREAV</sequence>
<dbReference type="Proteomes" id="UP000799776">
    <property type="component" value="Unassembled WGS sequence"/>
</dbReference>
<keyword evidence="3" id="KW-0698">rRNA processing</keyword>
<comment type="similarity">
    <text evidence="2">Belongs to the RNase PH family.</text>
</comment>
<name>A0A9P4HX18_9PEZI</name>
<dbReference type="GO" id="GO:0071051">
    <property type="term" value="P:poly(A)-dependent snoRNA 3'-end processing"/>
    <property type="evidence" value="ECO:0007669"/>
    <property type="project" value="TreeGrafter"/>
</dbReference>
<dbReference type="GO" id="GO:0071028">
    <property type="term" value="P:nuclear mRNA surveillance"/>
    <property type="evidence" value="ECO:0007669"/>
    <property type="project" value="TreeGrafter"/>
</dbReference>
<dbReference type="InterPro" id="IPR020568">
    <property type="entry name" value="Ribosomal_Su5_D2-typ_SF"/>
</dbReference>
<evidence type="ECO:0000256" key="5">
    <source>
        <dbReference type="ARBA" id="ARBA00023242"/>
    </source>
</evidence>
<dbReference type="PANTHER" id="PTHR11953">
    <property type="entry name" value="EXOSOME COMPLEX COMPONENT"/>
    <property type="match status" value="1"/>
</dbReference>
<reference evidence="7" key="1">
    <citation type="journal article" date="2020" name="Stud. Mycol.">
        <title>101 Dothideomycetes genomes: a test case for predicting lifestyles and emergence of pathogens.</title>
        <authorList>
            <person name="Haridas S."/>
            <person name="Albert R."/>
            <person name="Binder M."/>
            <person name="Bloem J."/>
            <person name="Labutti K."/>
            <person name="Salamov A."/>
            <person name="Andreopoulos B."/>
            <person name="Baker S."/>
            <person name="Barry K."/>
            <person name="Bills G."/>
            <person name="Bluhm B."/>
            <person name="Cannon C."/>
            <person name="Castanera R."/>
            <person name="Culley D."/>
            <person name="Daum C."/>
            <person name="Ezra D."/>
            <person name="Gonzalez J."/>
            <person name="Henrissat B."/>
            <person name="Kuo A."/>
            <person name="Liang C."/>
            <person name="Lipzen A."/>
            <person name="Lutzoni F."/>
            <person name="Magnuson J."/>
            <person name="Mondo S."/>
            <person name="Nolan M."/>
            <person name="Ohm R."/>
            <person name="Pangilinan J."/>
            <person name="Park H.-J."/>
            <person name="Ramirez L."/>
            <person name="Alfaro M."/>
            <person name="Sun H."/>
            <person name="Tritt A."/>
            <person name="Yoshinaga Y."/>
            <person name="Zwiers L.-H."/>
            <person name="Turgeon B."/>
            <person name="Goodwin S."/>
            <person name="Spatafora J."/>
            <person name="Crous P."/>
            <person name="Grigoriev I."/>
        </authorList>
    </citation>
    <scope>NUCLEOTIDE SEQUENCE</scope>
    <source>
        <strain evidence="7">CBS 121410</strain>
    </source>
</reference>
<dbReference type="InterPro" id="IPR050080">
    <property type="entry name" value="RNase_PH"/>
</dbReference>
<dbReference type="GO" id="GO:0016075">
    <property type="term" value="P:rRNA catabolic process"/>
    <property type="evidence" value="ECO:0007669"/>
    <property type="project" value="TreeGrafter"/>
</dbReference>
<comment type="caution">
    <text evidence="7">The sequence shown here is derived from an EMBL/GenBank/DDBJ whole genome shotgun (WGS) entry which is preliminary data.</text>
</comment>
<evidence type="ECO:0000256" key="3">
    <source>
        <dbReference type="ARBA" id="ARBA00022552"/>
    </source>
</evidence>
<dbReference type="InterPro" id="IPR027408">
    <property type="entry name" value="PNPase/RNase_PH_dom_sf"/>
</dbReference>
<organism evidence="7 8">
    <name type="scientific">Saccharata proteae CBS 121410</name>
    <dbReference type="NCBI Taxonomy" id="1314787"/>
    <lineage>
        <taxon>Eukaryota</taxon>
        <taxon>Fungi</taxon>
        <taxon>Dikarya</taxon>
        <taxon>Ascomycota</taxon>
        <taxon>Pezizomycotina</taxon>
        <taxon>Dothideomycetes</taxon>
        <taxon>Dothideomycetes incertae sedis</taxon>
        <taxon>Botryosphaeriales</taxon>
        <taxon>Saccharataceae</taxon>
        <taxon>Saccharata</taxon>
    </lineage>
</organism>